<evidence type="ECO:0000313" key="2">
    <source>
        <dbReference type="Proteomes" id="UP000717696"/>
    </source>
</evidence>
<dbReference type="EMBL" id="JAGMUU010000021">
    <property type="protein sequence ID" value="KAH7129502.1"/>
    <property type="molecule type" value="Genomic_DNA"/>
</dbReference>
<organism evidence="1 2">
    <name type="scientific">Dactylonectria estremocensis</name>
    <dbReference type="NCBI Taxonomy" id="1079267"/>
    <lineage>
        <taxon>Eukaryota</taxon>
        <taxon>Fungi</taxon>
        <taxon>Dikarya</taxon>
        <taxon>Ascomycota</taxon>
        <taxon>Pezizomycotina</taxon>
        <taxon>Sordariomycetes</taxon>
        <taxon>Hypocreomycetidae</taxon>
        <taxon>Hypocreales</taxon>
        <taxon>Nectriaceae</taxon>
        <taxon>Dactylonectria</taxon>
    </lineage>
</organism>
<reference evidence="1" key="1">
    <citation type="journal article" date="2021" name="Nat. Commun.">
        <title>Genetic determinants of endophytism in the Arabidopsis root mycobiome.</title>
        <authorList>
            <person name="Mesny F."/>
            <person name="Miyauchi S."/>
            <person name="Thiergart T."/>
            <person name="Pickel B."/>
            <person name="Atanasova L."/>
            <person name="Karlsson M."/>
            <person name="Huettel B."/>
            <person name="Barry K.W."/>
            <person name="Haridas S."/>
            <person name="Chen C."/>
            <person name="Bauer D."/>
            <person name="Andreopoulos W."/>
            <person name="Pangilinan J."/>
            <person name="LaButti K."/>
            <person name="Riley R."/>
            <person name="Lipzen A."/>
            <person name="Clum A."/>
            <person name="Drula E."/>
            <person name="Henrissat B."/>
            <person name="Kohler A."/>
            <person name="Grigoriev I.V."/>
            <person name="Martin F.M."/>
            <person name="Hacquard S."/>
        </authorList>
    </citation>
    <scope>NUCLEOTIDE SEQUENCE</scope>
    <source>
        <strain evidence="1">MPI-CAGE-AT-0021</strain>
    </source>
</reference>
<dbReference type="AlphaFoldDB" id="A0A9P9E2F0"/>
<dbReference type="Proteomes" id="UP000717696">
    <property type="component" value="Unassembled WGS sequence"/>
</dbReference>
<evidence type="ECO:0000313" key="1">
    <source>
        <dbReference type="EMBL" id="KAH7129502.1"/>
    </source>
</evidence>
<proteinExistence type="predicted"/>
<keyword evidence="2" id="KW-1185">Reference proteome</keyword>
<name>A0A9P9E2F0_9HYPO</name>
<gene>
    <name evidence="1" type="ORF">B0J13DRAFT_453020</name>
</gene>
<sequence length="364" mass="40487">MKEVLPTSSLLTVIITTSITPSAPSTELVSSILASFSRHCPDLADCSVIVVFDSYDHIVASARLKKGHVTPEQARDFSVYKENVKQLVLDQHCGDNQAVVLTQGHGEAEYGSPGKADNAVPFTTTQTQDKKVTFIEPSRRLGFGLAVRSALRMAETPYVWIQQHDWALVSNFPIHPLLKIMFASEATPDAPIKYVCLPAVRMLSYATSPDVVEFPALRALTASLKGDFSPASEEGVKIPLTPLFFWHDKPHVASVAHYLTRVFPTRLAMLRGDFIEDKIGQRARGQMKEGEWTKWATWLYYPSDGKELCLRHLQGRTWRGTEGAADNAAMWRQKNGVKEPHVKELLIVDAEDRDIVAGEDDTQT</sequence>
<dbReference type="OrthoDB" id="414322at2759"/>
<comment type="caution">
    <text evidence="1">The sequence shown here is derived from an EMBL/GenBank/DDBJ whole genome shotgun (WGS) entry which is preliminary data.</text>
</comment>
<accession>A0A9P9E2F0</accession>
<protein>
    <submittedName>
        <fullName evidence="1">Uncharacterized protein</fullName>
    </submittedName>
</protein>